<accession>A0ABQ5BES4</accession>
<gene>
    <name evidence="2" type="ORF">Tco_0860100</name>
</gene>
<feature type="compositionally biased region" description="Basic and acidic residues" evidence="1">
    <location>
        <begin position="1"/>
        <end position="10"/>
    </location>
</feature>
<protein>
    <submittedName>
        <fullName evidence="2">Uncharacterized protein</fullName>
    </submittedName>
</protein>
<reference evidence="2" key="1">
    <citation type="journal article" date="2022" name="Int. J. Mol. Sci.">
        <title>Draft Genome of Tanacetum Coccineum: Genomic Comparison of Closely Related Tanacetum-Family Plants.</title>
        <authorList>
            <person name="Yamashiro T."/>
            <person name="Shiraishi A."/>
            <person name="Nakayama K."/>
            <person name="Satake H."/>
        </authorList>
    </citation>
    <scope>NUCLEOTIDE SEQUENCE</scope>
</reference>
<evidence type="ECO:0000313" key="3">
    <source>
        <dbReference type="Proteomes" id="UP001151760"/>
    </source>
</evidence>
<organism evidence="2 3">
    <name type="scientific">Tanacetum coccineum</name>
    <dbReference type="NCBI Taxonomy" id="301880"/>
    <lineage>
        <taxon>Eukaryota</taxon>
        <taxon>Viridiplantae</taxon>
        <taxon>Streptophyta</taxon>
        <taxon>Embryophyta</taxon>
        <taxon>Tracheophyta</taxon>
        <taxon>Spermatophyta</taxon>
        <taxon>Magnoliopsida</taxon>
        <taxon>eudicotyledons</taxon>
        <taxon>Gunneridae</taxon>
        <taxon>Pentapetalae</taxon>
        <taxon>asterids</taxon>
        <taxon>campanulids</taxon>
        <taxon>Asterales</taxon>
        <taxon>Asteraceae</taxon>
        <taxon>Asteroideae</taxon>
        <taxon>Anthemideae</taxon>
        <taxon>Anthemidinae</taxon>
        <taxon>Tanacetum</taxon>
    </lineage>
</organism>
<sequence length="106" mass="12223">THEPVEKDPNDFNLSVPNSHHEDEEVSFDKDVDEWLNTEMSKRINRQDKGEEEDALIDIVKIMVEECKSIYKKAQIKAPSSRTSKIQGISFVTEEEEEDSLETLPC</sequence>
<feature type="non-terminal residue" evidence="2">
    <location>
        <position position="1"/>
    </location>
</feature>
<dbReference type="EMBL" id="BQNB010013199">
    <property type="protein sequence ID" value="GJT13058.1"/>
    <property type="molecule type" value="Genomic_DNA"/>
</dbReference>
<reference evidence="2" key="2">
    <citation type="submission" date="2022-01" db="EMBL/GenBank/DDBJ databases">
        <authorList>
            <person name="Yamashiro T."/>
            <person name="Shiraishi A."/>
            <person name="Satake H."/>
            <person name="Nakayama K."/>
        </authorList>
    </citation>
    <scope>NUCLEOTIDE SEQUENCE</scope>
</reference>
<keyword evidence="3" id="KW-1185">Reference proteome</keyword>
<evidence type="ECO:0000256" key="1">
    <source>
        <dbReference type="SAM" id="MobiDB-lite"/>
    </source>
</evidence>
<dbReference type="Proteomes" id="UP001151760">
    <property type="component" value="Unassembled WGS sequence"/>
</dbReference>
<name>A0ABQ5BES4_9ASTR</name>
<comment type="caution">
    <text evidence="2">The sequence shown here is derived from an EMBL/GenBank/DDBJ whole genome shotgun (WGS) entry which is preliminary data.</text>
</comment>
<evidence type="ECO:0000313" key="2">
    <source>
        <dbReference type="EMBL" id="GJT13058.1"/>
    </source>
</evidence>
<proteinExistence type="predicted"/>
<feature type="region of interest" description="Disordered" evidence="1">
    <location>
        <begin position="1"/>
        <end position="27"/>
    </location>
</feature>